<keyword evidence="3" id="KW-1185">Reference proteome</keyword>
<keyword evidence="1" id="KW-0812">Transmembrane</keyword>
<dbReference type="EMBL" id="FNEN01000005">
    <property type="protein sequence ID" value="SDI71827.1"/>
    <property type="molecule type" value="Genomic_DNA"/>
</dbReference>
<evidence type="ECO:0000313" key="2">
    <source>
        <dbReference type="EMBL" id="SDI71827.1"/>
    </source>
</evidence>
<dbReference type="InterPro" id="IPR038728">
    <property type="entry name" value="YkvI-like"/>
</dbReference>
<dbReference type="Proteomes" id="UP000198853">
    <property type="component" value="Unassembled WGS sequence"/>
</dbReference>
<organism evidence="2 3">
    <name type="scientific">Natribacillus halophilus</name>
    <dbReference type="NCBI Taxonomy" id="549003"/>
    <lineage>
        <taxon>Bacteria</taxon>
        <taxon>Bacillati</taxon>
        <taxon>Bacillota</taxon>
        <taxon>Bacilli</taxon>
        <taxon>Bacillales</taxon>
        <taxon>Bacillaceae</taxon>
        <taxon>Natribacillus</taxon>
    </lineage>
</organism>
<feature type="transmembrane region" description="Helical" evidence="1">
    <location>
        <begin position="33"/>
        <end position="53"/>
    </location>
</feature>
<accession>A0A1G8MVG1</accession>
<keyword evidence="1" id="KW-1133">Transmembrane helix</keyword>
<dbReference type="PANTHER" id="PTHR37814">
    <property type="entry name" value="CONSERVED MEMBRANE PROTEIN"/>
    <property type="match status" value="1"/>
</dbReference>
<gene>
    <name evidence="2" type="ORF">SAMN04488123_10545</name>
</gene>
<evidence type="ECO:0000313" key="3">
    <source>
        <dbReference type="Proteomes" id="UP000198853"/>
    </source>
</evidence>
<dbReference type="AlphaFoldDB" id="A0A1G8MVG1"/>
<keyword evidence="1" id="KW-0472">Membrane</keyword>
<reference evidence="2 3" key="1">
    <citation type="submission" date="2016-10" db="EMBL/GenBank/DDBJ databases">
        <authorList>
            <person name="de Groot N.N."/>
        </authorList>
    </citation>
    <scope>NUCLEOTIDE SEQUENCE [LARGE SCALE GENOMIC DNA]</scope>
    <source>
        <strain evidence="2 3">DSM 21771</strain>
    </source>
</reference>
<dbReference type="PANTHER" id="PTHR37814:SF1">
    <property type="entry name" value="MEMBRANE PROTEIN"/>
    <property type="match status" value="1"/>
</dbReference>
<dbReference type="RefSeq" id="WP_342705519.1">
    <property type="nucleotide sequence ID" value="NZ_FNEN01000005.1"/>
</dbReference>
<sequence length="86" mass="9270">MKDILRVAGAYVGIIVGAGFASGQEIIQFFTSFGMWGIAGAIVTIILFPLLGYQVIKLGERLQVASHKRSFPTLPADILALSLMLF</sequence>
<protein>
    <submittedName>
        <fullName evidence="2">Uncharacterized protein</fullName>
    </submittedName>
</protein>
<proteinExistence type="predicted"/>
<evidence type="ECO:0000256" key="1">
    <source>
        <dbReference type="SAM" id="Phobius"/>
    </source>
</evidence>
<name>A0A1G8MVG1_9BACI</name>